<dbReference type="InterPro" id="IPR005702">
    <property type="entry name" value="Wzc-like_C"/>
</dbReference>
<evidence type="ECO:0000259" key="20">
    <source>
        <dbReference type="Pfam" id="PF13807"/>
    </source>
</evidence>
<protein>
    <recommendedName>
        <fullName evidence="4">non-specific protein-tyrosine kinase</fullName>
        <ecNumber evidence="4">2.7.10.2</ecNumber>
    </recommendedName>
</protein>
<evidence type="ECO:0000259" key="18">
    <source>
        <dbReference type="Pfam" id="PF02706"/>
    </source>
</evidence>
<dbReference type="InterPro" id="IPR050445">
    <property type="entry name" value="Bact_polysacc_biosynth/exp"/>
</dbReference>
<dbReference type="InterPro" id="IPR025669">
    <property type="entry name" value="AAA_dom"/>
</dbReference>
<evidence type="ECO:0000256" key="7">
    <source>
        <dbReference type="ARBA" id="ARBA00022679"/>
    </source>
</evidence>
<dbReference type="EC" id="2.7.10.2" evidence="4"/>
<dbReference type="SUPFAM" id="SSF52540">
    <property type="entry name" value="P-loop containing nucleoside triphosphate hydrolases"/>
    <property type="match status" value="1"/>
</dbReference>
<evidence type="ECO:0000256" key="3">
    <source>
        <dbReference type="ARBA" id="ARBA00008883"/>
    </source>
</evidence>
<dbReference type="InterPro" id="IPR027417">
    <property type="entry name" value="P-loop_NTPase"/>
</dbReference>
<keyword evidence="6" id="KW-0997">Cell inner membrane</keyword>
<organism evidence="21 22">
    <name type="scientific">Marinicauda pacifica</name>
    <dbReference type="NCBI Taxonomy" id="1133559"/>
    <lineage>
        <taxon>Bacteria</taxon>
        <taxon>Pseudomonadati</taxon>
        <taxon>Pseudomonadota</taxon>
        <taxon>Alphaproteobacteria</taxon>
        <taxon>Maricaulales</taxon>
        <taxon>Maricaulaceae</taxon>
        <taxon>Marinicauda</taxon>
    </lineage>
</organism>
<keyword evidence="22" id="KW-1185">Reference proteome</keyword>
<keyword evidence="12 17" id="KW-1133">Transmembrane helix</keyword>
<dbReference type="GO" id="GO:0004715">
    <property type="term" value="F:non-membrane spanning protein tyrosine kinase activity"/>
    <property type="evidence" value="ECO:0007669"/>
    <property type="project" value="UniProtKB-EC"/>
</dbReference>
<evidence type="ECO:0000313" key="22">
    <source>
        <dbReference type="Proteomes" id="UP000305451"/>
    </source>
</evidence>
<dbReference type="EMBL" id="SRXV01000002">
    <property type="protein sequence ID" value="TGY93223.1"/>
    <property type="molecule type" value="Genomic_DNA"/>
</dbReference>
<dbReference type="InterPro" id="IPR003856">
    <property type="entry name" value="LPS_length_determ_N"/>
</dbReference>
<evidence type="ECO:0000256" key="13">
    <source>
        <dbReference type="ARBA" id="ARBA00023136"/>
    </source>
</evidence>
<keyword evidence="16" id="KW-0175">Coiled coil</keyword>
<keyword evidence="13 17" id="KW-0472">Membrane</keyword>
<comment type="catalytic activity">
    <reaction evidence="15">
        <text>L-tyrosyl-[protein] + ATP = O-phospho-L-tyrosyl-[protein] + ADP + H(+)</text>
        <dbReference type="Rhea" id="RHEA:10596"/>
        <dbReference type="Rhea" id="RHEA-COMP:10136"/>
        <dbReference type="Rhea" id="RHEA-COMP:20101"/>
        <dbReference type="ChEBI" id="CHEBI:15378"/>
        <dbReference type="ChEBI" id="CHEBI:30616"/>
        <dbReference type="ChEBI" id="CHEBI:46858"/>
        <dbReference type="ChEBI" id="CHEBI:61978"/>
        <dbReference type="ChEBI" id="CHEBI:456216"/>
        <dbReference type="EC" id="2.7.10.2"/>
    </reaction>
</comment>
<dbReference type="NCBIfam" id="TIGR01007">
    <property type="entry name" value="eps_fam"/>
    <property type="match status" value="1"/>
</dbReference>
<dbReference type="GO" id="GO:0005886">
    <property type="term" value="C:plasma membrane"/>
    <property type="evidence" value="ECO:0007669"/>
    <property type="project" value="UniProtKB-SubCell"/>
</dbReference>
<comment type="similarity">
    <text evidence="3">Belongs to the etk/wzc family.</text>
</comment>
<dbReference type="Pfam" id="PF13807">
    <property type="entry name" value="GNVR"/>
    <property type="match status" value="1"/>
</dbReference>
<keyword evidence="7 21" id="KW-0808">Transferase</keyword>
<dbReference type="PANTHER" id="PTHR32309">
    <property type="entry name" value="TYROSINE-PROTEIN KINASE"/>
    <property type="match status" value="1"/>
</dbReference>
<keyword evidence="10 21" id="KW-0418">Kinase</keyword>
<comment type="similarity">
    <text evidence="2">Belongs to the CpsD/CapB family.</text>
</comment>
<evidence type="ECO:0000256" key="12">
    <source>
        <dbReference type="ARBA" id="ARBA00022989"/>
    </source>
</evidence>
<dbReference type="Gene3D" id="3.40.50.300">
    <property type="entry name" value="P-loop containing nucleotide triphosphate hydrolases"/>
    <property type="match status" value="1"/>
</dbReference>
<dbReference type="Pfam" id="PF02706">
    <property type="entry name" value="Wzz"/>
    <property type="match status" value="1"/>
</dbReference>
<comment type="caution">
    <text evidence="21">The sequence shown here is derived from an EMBL/GenBank/DDBJ whole genome shotgun (WGS) entry which is preliminary data.</text>
</comment>
<keyword evidence="5" id="KW-1003">Cell membrane</keyword>
<evidence type="ECO:0000256" key="8">
    <source>
        <dbReference type="ARBA" id="ARBA00022692"/>
    </source>
</evidence>
<evidence type="ECO:0000256" key="14">
    <source>
        <dbReference type="ARBA" id="ARBA00023137"/>
    </source>
</evidence>
<dbReference type="RefSeq" id="WP_135944942.1">
    <property type="nucleotide sequence ID" value="NZ_BMEI01000002.1"/>
</dbReference>
<dbReference type="OrthoDB" id="230260at2"/>
<dbReference type="PANTHER" id="PTHR32309:SF13">
    <property type="entry name" value="FERRIC ENTEROBACTIN TRANSPORT PROTEIN FEPE"/>
    <property type="match status" value="1"/>
</dbReference>
<evidence type="ECO:0000256" key="15">
    <source>
        <dbReference type="ARBA" id="ARBA00051245"/>
    </source>
</evidence>
<evidence type="ECO:0000313" key="21">
    <source>
        <dbReference type="EMBL" id="TGY93223.1"/>
    </source>
</evidence>
<accession>A0A4S2HBS2</accession>
<comment type="subcellular location">
    <subcellularLocation>
        <location evidence="1">Cell inner membrane</location>
        <topology evidence="1">Multi-pass membrane protein</topology>
    </subcellularLocation>
</comment>
<evidence type="ECO:0000256" key="17">
    <source>
        <dbReference type="SAM" id="Phobius"/>
    </source>
</evidence>
<evidence type="ECO:0000256" key="4">
    <source>
        <dbReference type="ARBA" id="ARBA00011903"/>
    </source>
</evidence>
<evidence type="ECO:0000256" key="9">
    <source>
        <dbReference type="ARBA" id="ARBA00022741"/>
    </source>
</evidence>
<feature type="domain" description="Tyrosine-protein kinase G-rich" evidence="20">
    <location>
        <begin position="397"/>
        <end position="470"/>
    </location>
</feature>
<evidence type="ECO:0000256" key="10">
    <source>
        <dbReference type="ARBA" id="ARBA00022777"/>
    </source>
</evidence>
<reference evidence="21 22" key="1">
    <citation type="journal article" date="2013" name="Int. J. Syst. Evol. Microbiol.">
        <title>Marinicauda pacifica gen. nov., sp. nov., a prosthecate alphaproteobacterium of the family Hyphomonadaceae isolated from deep seawater.</title>
        <authorList>
            <person name="Zhang X.Y."/>
            <person name="Li G.W."/>
            <person name="Wang C.S."/>
            <person name="Zhang Y.J."/>
            <person name="Xu X.W."/>
            <person name="Li H."/>
            <person name="Liu A."/>
            <person name="Liu C."/>
            <person name="Xie B.B."/>
            <person name="Qin Q.L."/>
            <person name="Xu Z."/>
            <person name="Chen X.L."/>
            <person name="Zhou B.C."/>
            <person name="Zhang Y.Z."/>
        </authorList>
    </citation>
    <scope>NUCLEOTIDE SEQUENCE [LARGE SCALE GENOMIC DNA]</scope>
    <source>
        <strain evidence="21 22">P-1 km-3</strain>
    </source>
</reference>
<feature type="coiled-coil region" evidence="16">
    <location>
        <begin position="335"/>
        <end position="377"/>
    </location>
</feature>
<keyword evidence="11" id="KW-0067">ATP-binding</keyword>
<gene>
    <name evidence="21" type="ORF">E5162_09205</name>
</gene>
<evidence type="ECO:0000256" key="5">
    <source>
        <dbReference type="ARBA" id="ARBA00022475"/>
    </source>
</evidence>
<evidence type="ECO:0000256" key="6">
    <source>
        <dbReference type="ARBA" id="ARBA00022519"/>
    </source>
</evidence>
<keyword evidence="9" id="KW-0547">Nucleotide-binding</keyword>
<feature type="coiled-coil region" evidence="16">
    <location>
        <begin position="225"/>
        <end position="288"/>
    </location>
</feature>
<sequence length="743" mass="81061">MNDADHRVSQDSGEELLDLRGLIETFRRRLGLFFAVAALVLLTVVLFTLQTTPLYTASSSVMIENRESPGIDFEAVMSGLPPDSAVVDTEVEIIESRSLAEAVVRSLNLTAVPEFNRELEDPGFFGGLVDGAKSFVKGLMPGEINGPDAFDAEQLAFERVTARLIEATDARRVGLTFVVNISATSRNPRLARDVANAFADQYLLAQLEAKFTATERANEWLAGRVESLREDVRAKERAVANYRAQEGLLDAQGSSLTEQQISDLNSQLVLQRAELAEAQARLDNVRQQIDRGVSPDSIGEVLRSDVIRDLRAQYSAAISRRSELASRYGERHPELVTVNREIADIETQLEQEVARIVMNLENEVNVARNRVASLSGSLGQLRSELVENNSALVRLRELERDAEASRALFESFLGRFRQNDEASTLTDADARIVATASVPVSPSAPNVMLNLALGVVLAGLAGIGAIFVLEMMDNALRTEADVERDLNQPHIASIPRLKAGPLSRFTGREAPSPARFVVDKPLSSFAEAFRTIRSAIRMAGIDTPLKTVAITSALPGEGKTTTTLGLGRVSAMAQTRVVAVDCDLRRRLLSAVAAPDCTTGLVQVLSGDVSLDKAMVRDTDTTLDILPLAETNFTPRDLFESDAFAQLLEELKTRYDLVLLDTAPILAVADTRTIARLADGVVYAALWGKSSAGVARTAIQALQSVRANILGVVLNNVDMNAQRHYGYATSGYYYQAYRKYYSE</sequence>
<feature type="transmembrane region" description="Helical" evidence="17">
    <location>
        <begin position="447"/>
        <end position="469"/>
    </location>
</feature>
<dbReference type="Proteomes" id="UP000305451">
    <property type="component" value="Unassembled WGS sequence"/>
</dbReference>
<evidence type="ECO:0000256" key="16">
    <source>
        <dbReference type="SAM" id="Coils"/>
    </source>
</evidence>
<dbReference type="AlphaFoldDB" id="A0A4S2HBS2"/>
<evidence type="ECO:0000256" key="1">
    <source>
        <dbReference type="ARBA" id="ARBA00004429"/>
    </source>
</evidence>
<dbReference type="InterPro" id="IPR032807">
    <property type="entry name" value="GNVR"/>
</dbReference>
<proteinExistence type="inferred from homology"/>
<name>A0A4S2HBS2_9PROT</name>
<dbReference type="GO" id="GO:0005524">
    <property type="term" value="F:ATP binding"/>
    <property type="evidence" value="ECO:0007669"/>
    <property type="project" value="UniProtKB-KW"/>
</dbReference>
<evidence type="ECO:0000256" key="2">
    <source>
        <dbReference type="ARBA" id="ARBA00007316"/>
    </source>
</evidence>
<feature type="transmembrane region" description="Helical" evidence="17">
    <location>
        <begin position="30"/>
        <end position="49"/>
    </location>
</feature>
<evidence type="ECO:0000256" key="11">
    <source>
        <dbReference type="ARBA" id="ARBA00022840"/>
    </source>
</evidence>
<feature type="domain" description="AAA" evidence="19">
    <location>
        <begin position="546"/>
        <end position="674"/>
    </location>
</feature>
<evidence type="ECO:0000259" key="19">
    <source>
        <dbReference type="Pfam" id="PF13614"/>
    </source>
</evidence>
<dbReference type="Pfam" id="PF13614">
    <property type="entry name" value="AAA_31"/>
    <property type="match status" value="1"/>
</dbReference>
<feature type="domain" description="Polysaccharide chain length determinant N-terminal" evidence="18">
    <location>
        <begin position="17"/>
        <end position="107"/>
    </location>
</feature>
<keyword evidence="8 17" id="KW-0812">Transmembrane</keyword>
<keyword evidence="14" id="KW-0829">Tyrosine-protein kinase</keyword>
<dbReference type="CDD" id="cd05387">
    <property type="entry name" value="BY-kinase"/>
    <property type="match status" value="1"/>
</dbReference>